<feature type="compositionally biased region" description="Polar residues" evidence="1">
    <location>
        <begin position="891"/>
        <end position="902"/>
    </location>
</feature>
<keyword evidence="3" id="KW-1185">Reference proteome</keyword>
<reference evidence="2 3" key="1">
    <citation type="submission" date="2017-08" db="EMBL/GenBank/DDBJ databases">
        <title>Acidophilic green algal genome provides insights into adaptation to an acidic environment.</title>
        <authorList>
            <person name="Hirooka S."/>
            <person name="Hirose Y."/>
            <person name="Kanesaki Y."/>
            <person name="Higuchi S."/>
            <person name="Fujiwara T."/>
            <person name="Onuma R."/>
            <person name="Era A."/>
            <person name="Ohbayashi R."/>
            <person name="Uzuka A."/>
            <person name="Nozaki H."/>
            <person name="Yoshikawa H."/>
            <person name="Miyagishima S.Y."/>
        </authorList>
    </citation>
    <scope>NUCLEOTIDE SEQUENCE [LARGE SCALE GENOMIC DNA]</scope>
    <source>
        <strain evidence="2 3">NIES-2499</strain>
    </source>
</reference>
<feature type="region of interest" description="Disordered" evidence="1">
    <location>
        <begin position="869"/>
        <end position="910"/>
    </location>
</feature>
<feature type="region of interest" description="Disordered" evidence="1">
    <location>
        <begin position="405"/>
        <end position="452"/>
    </location>
</feature>
<accession>A0A250XA19</accession>
<dbReference type="Proteomes" id="UP000232323">
    <property type="component" value="Unassembled WGS sequence"/>
</dbReference>
<feature type="region of interest" description="Disordered" evidence="1">
    <location>
        <begin position="651"/>
        <end position="685"/>
    </location>
</feature>
<feature type="compositionally biased region" description="Low complexity" evidence="1">
    <location>
        <begin position="651"/>
        <end position="661"/>
    </location>
</feature>
<name>A0A250XA19_9CHLO</name>
<feature type="compositionally biased region" description="Low complexity" evidence="1">
    <location>
        <begin position="869"/>
        <end position="889"/>
    </location>
</feature>
<organism evidence="2 3">
    <name type="scientific">Chlamydomonas eustigma</name>
    <dbReference type="NCBI Taxonomy" id="1157962"/>
    <lineage>
        <taxon>Eukaryota</taxon>
        <taxon>Viridiplantae</taxon>
        <taxon>Chlorophyta</taxon>
        <taxon>core chlorophytes</taxon>
        <taxon>Chlorophyceae</taxon>
        <taxon>CS clade</taxon>
        <taxon>Chlamydomonadales</taxon>
        <taxon>Chlamydomonadaceae</taxon>
        <taxon>Chlamydomonas</taxon>
    </lineage>
</organism>
<dbReference type="AlphaFoldDB" id="A0A250XA19"/>
<feature type="compositionally biased region" description="Polar residues" evidence="1">
    <location>
        <begin position="433"/>
        <end position="444"/>
    </location>
</feature>
<evidence type="ECO:0000313" key="2">
    <source>
        <dbReference type="EMBL" id="GAX79917.1"/>
    </source>
</evidence>
<dbReference type="EMBL" id="BEGY01000047">
    <property type="protein sequence ID" value="GAX79917.1"/>
    <property type="molecule type" value="Genomic_DNA"/>
</dbReference>
<gene>
    <name evidence="2" type="ORF">CEUSTIGMA_g7357.t1</name>
</gene>
<sequence length="943" mass="99928">MDPQALLSALLESSRHEICFQAVFQLVKKIVRVGMIEDELRTTLKAWLKQTQDIIHTMISLTVIHSISLNSTPAVRAQLAGSRWAPRLEKILQKPQAPAIGAAVAQMLVDWAFLFGGTEPLGAVSRNILLSSYPRKHASLIEDAISDAKLVCQVSSRAVASPPHFLDLSNTYPPRGPTDEVSSVSEEFLMGLPPVGPRRGPDFVKMYSMAVQTAVSSNQQQQQQQLALLGHAPVIPGDAALITGLGVISAPMEWTVNAMQSHARELQDQVKALDVLLRQHGTGYKHQSSTAEVVIMAAMRRGYISAQRCSVWRGRVQELTLNLSEERSVSQLLSAIDLVNSALTRWEELTTNRLYSAIGIIVPQGPLGIRNGRNSSSSMDLLGLDELLGDLAEGSRHVTRVNSTSGYQAASGAGRGDYSYRPQRAGPAAVTASARNPSRGQATQGVDLLTPPSTLSMDKPISAMSFPISRAAPAAGISSSSSAAVQWPPPRRVTSAHERISHAVHSAASAEPGAVIMAGAGWSSSSTIHPILSLSATSPAQPQAAQVQGNKLAISNPAAVVALELDVKVAALAPQMQPAQQNPEVGRWEHFPNAAAVDQRERSVLRADDAGLLQGSLEVTSAASATIQSDGTKSDSPAQREWEQFIAMPTQTTDSSQGGQQVWHQEQLPQAVHPSQPPQLPHASFQPTPSLPVGVETTDLKIQNLCRSLIQNHSKCPTCFASAKGLPDAVSQLQRLIAQLQLEHASAMEAATQTFHAELSSIKAASLIKIKEVMRNCQLHAVSTTALPPPPSLPASGTTYLSPHIHSTIVSPSLTSAPQAHNGPQAPIIGALAERAISGAALPDALMVEAVYIGCANGTAQQQQQQQHLTALQGSMSSSSQQNGVQGSGYPLNQQYSSSRMSHQPPVTEASAASNAAAAITAGCVRVGGAVSPGSLTHSDWML</sequence>
<dbReference type="OrthoDB" id="549877at2759"/>
<comment type="caution">
    <text evidence="2">The sequence shown here is derived from an EMBL/GenBank/DDBJ whole genome shotgun (WGS) entry which is preliminary data.</text>
</comment>
<evidence type="ECO:0000256" key="1">
    <source>
        <dbReference type="SAM" id="MobiDB-lite"/>
    </source>
</evidence>
<evidence type="ECO:0008006" key="4">
    <source>
        <dbReference type="Google" id="ProtNLM"/>
    </source>
</evidence>
<proteinExistence type="predicted"/>
<evidence type="ECO:0000313" key="3">
    <source>
        <dbReference type="Proteomes" id="UP000232323"/>
    </source>
</evidence>
<protein>
    <recommendedName>
        <fullName evidence="4">VHS domain-containing protein</fullName>
    </recommendedName>
</protein>